<reference evidence="1 2" key="1">
    <citation type="journal article" date="2021" name="Nat. Commun.">
        <title>Genetic determinants of endophytism in the Arabidopsis root mycobiome.</title>
        <authorList>
            <person name="Mesny F."/>
            <person name="Miyauchi S."/>
            <person name="Thiergart T."/>
            <person name="Pickel B."/>
            <person name="Atanasova L."/>
            <person name="Karlsson M."/>
            <person name="Huettel B."/>
            <person name="Barry K.W."/>
            <person name="Haridas S."/>
            <person name="Chen C."/>
            <person name="Bauer D."/>
            <person name="Andreopoulos W."/>
            <person name="Pangilinan J."/>
            <person name="LaButti K."/>
            <person name="Riley R."/>
            <person name="Lipzen A."/>
            <person name="Clum A."/>
            <person name="Drula E."/>
            <person name="Henrissat B."/>
            <person name="Kohler A."/>
            <person name="Grigoriev I.V."/>
            <person name="Martin F.M."/>
            <person name="Hacquard S."/>
        </authorList>
    </citation>
    <scope>NUCLEOTIDE SEQUENCE [LARGE SCALE GENOMIC DNA]</scope>
    <source>
        <strain evidence="1 2">MPI-SDFR-AT-0079</strain>
    </source>
</reference>
<sequence>MGTRCTECGLLWSQRVAEPVQKKCTKCKYGYRKCTACNGVGETLTVTCSKYKTHNKS</sequence>
<organism evidence="1 2">
    <name type="scientific">Chaetomium tenue</name>
    <dbReference type="NCBI Taxonomy" id="1854479"/>
    <lineage>
        <taxon>Eukaryota</taxon>
        <taxon>Fungi</taxon>
        <taxon>Dikarya</taxon>
        <taxon>Ascomycota</taxon>
        <taxon>Pezizomycotina</taxon>
        <taxon>Sordariomycetes</taxon>
        <taxon>Sordariomycetidae</taxon>
        <taxon>Sordariales</taxon>
        <taxon>Chaetomiaceae</taxon>
        <taxon>Chaetomium</taxon>
    </lineage>
</organism>
<name>A0ACB7P3M1_9PEZI</name>
<protein>
    <submittedName>
        <fullName evidence="1">Uncharacterized protein</fullName>
    </submittedName>
</protein>
<proteinExistence type="predicted"/>
<evidence type="ECO:0000313" key="1">
    <source>
        <dbReference type="EMBL" id="KAH6623603.1"/>
    </source>
</evidence>
<dbReference type="Proteomes" id="UP000724584">
    <property type="component" value="Unassembled WGS sequence"/>
</dbReference>
<evidence type="ECO:0000313" key="2">
    <source>
        <dbReference type="Proteomes" id="UP000724584"/>
    </source>
</evidence>
<comment type="caution">
    <text evidence="1">The sequence shown here is derived from an EMBL/GenBank/DDBJ whole genome shotgun (WGS) entry which is preliminary data.</text>
</comment>
<dbReference type="EMBL" id="JAGIZQ010000006">
    <property type="protein sequence ID" value="KAH6623603.1"/>
    <property type="molecule type" value="Genomic_DNA"/>
</dbReference>
<keyword evidence="2" id="KW-1185">Reference proteome</keyword>
<gene>
    <name evidence="1" type="ORF">F5144DRAFT_606086</name>
</gene>
<accession>A0ACB7P3M1</accession>